<evidence type="ECO:0000313" key="5">
    <source>
        <dbReference type="Proteomes" id="UP001292913"/>
    </source>
</evidence>
<keyword evidence="5" id="KW-1185">Reference proteome</keyword>
<dbReference type="InterPro" id="IPR052574">
    <property type="entry name" value="CDIRP"/>
</dbReference>
<sequence length="365" mass="41455">MMKQKKLLFSLIGVCLLLGFSSCSSEDKSVFGDDFEIPELTDANTIQFTVDASGEWKVIEMNAGGGRIAIEWGDGRLQKIEHPDNASIQYRYKPSRSFTVRVWAEELTAFSVSGVLMPVSNMHLGDFPRMKRIELNSIKESSFLDLNASCPNLEYMNIGNWEGLEELHFDECLNLKTVQVYTNPKLTSIKLGHCEFLTSLYCIDNGITSLSLKKLPALHTVELTGTPQLSALEIDDDNMISVLHIEGCVFRKLDFLNKLMSLTELYCSSNKLTDLDTSGNKKLWYLDCYNNQLKSLSIPMNNNLRKLDCRYNKLDKDQLNNIFNTLPDVTGYPAYYDKCVIMYKNNPGAADCDETILQNKHWRVN</sequence>
<comment type="caution">
    <text evidence="4">The sequence shown here is derived from an EMBL/GenBank/DDBJ whole genome shotgun (WGS) entry which is preliminary data.</text>
</comment>
<reference evidence="4 5" key="1">
    <citation type="submission" date="2023-04" db="EMBL/GenBank/DDBJ databases">
        <title>Bacteroides pacosi sp. nov., isolated from the fecal material of an alpaca.</title>
        <authorList>
            <person name="Miller S."/>
            <person name="Hendry M."/>
            <person name="King J."/>
            <person name="Sankaranarayanan K."/>
            <person name="Lawson P.A."/>
        </authorList>
    </citation>
    <scope>NUCLEOTIDE SEQUENCE [LARGE SCALE GENOMIC DNA]</scope>
    <source>
        <strain evidence="4 5">A2-P53</strain>
    </source>
</reference>
<dbReference type="RefSeq" id="WP_321020071.1">
    <property type="nucleotide sequence ID" value="NZ_JARZAK010000007.1"/>
</dbReference>
<evidence type="ECO:0000256" key="3">
    <source>
        <dbReference type="SAM" id="SignalP"/>
    </source>
</evidence>
<name>A0ABU5HS54_9BACE</name>
<dbReference type="InterPro" id="IPR032675">
    <property type="entry name" value="LRR_dom_sf"/>
</dbReference>
<evidence type="ECO:0000256" key="2">
    <source>
        <dbReference type="ARBA" id="ARBA00022737"/>
    </source>
</evidence>
<accession>A0ABU5HS54</accession>
<dbReference type="Proteomes" id="UP001292913">
    <property type="component" value="Unassembled WGS sequence"/>
</dbReference>
<gene>
    <name evidence="4" type="ORF">QHG74_12660</name>
</gene>
<protein>
    <submittedName>
        <fullName evidence="4">Leucine-rich repeat domain-containing protein</fullName>
    </submittedName>
</protein>
<organism evidence="4 5">
    <name type="scientific">Bacteroides vicugnae</name>
    <dbReference type="NCBI Taxonomy" id="3037989"/>
    <lineage>
        <taxon>Bacteria</taxon>
        <taxon>Pseudomonadati</taxon>
        <taxon>Bacteroidota</taxon>
        <taxon>Bacteroidia</taxon>
        <taxon>Bacteroidales</taxon>
        <taxon>Bacteroidaceae</taxon>
        <taxon>Bacteroides</taxon>
    </lineage>
</organism>
<feature type="chain" id="PRO_5045844192" evidence="3">
    <location>
        <begin position="26"/>
        <end position="365"/>
    </location>
</feature>
<keyword evidence="1" id="KW-0433">Leucine-rich repeat</keyword>
<dbReference type="SUPFAM" id="SSF52058">
    <property type="entry name" value="L domain-like"/>
    <property type="match status" value="1"/>
</dbReference>
<dbReference type="PANTHER" id="PTHR47566:SF1">
    <property type="entry name" value="PROTEIN NUD1"/>
    <property type="match status" value="1"/>
</dbReference>
<dbReference type="PANTHER" id="PTHR47566">
    <property type="match status" value="1"/>
</dbReference>
<evidence type="ECO:0000313" key="4">
    <source>
        <dbReference type="EMBL" id="MDY7258564.1"/>
    </source>
</evidence>
<dbReference type="Gene3D" id="3.80.10.10">
    <property type="entry name" value="Ribonuclease Inhibitor"/>
    <property type="match status" value="1"/>
</dbReference>
<dbReference type="EMBL" id="JARZAK010000007">
    <property type="protein sequence ID" value="MDY7258564.1"/>
    <property type="molecule type" value="Genomic_DNA"/>
</dbReference>
<evidence type="ECO:0000256" key="1">
    <source>
        <dbReference type="ARBA" id="ARBA00022614"/>
    </source>
</evidence>
<proteinExistence type="predicted"/>
<feature type="signal peptide" evidence="3">
    <location>
        <begin position="1"/>
        <end position="25"/>
    </location>
</feature>
<dbReference type="PROSITE" id="PS51257">
    <property type="entry name" value="PROKAR_LIPOPROTEIN"/>
    <property type="match status" value="1"/>
</dbReference>
<keyword evidence="3" id="KW-0732">Signal</keyword>
<keyword evidence="2" id="KW-0677">Repeat</keyword>